<evidence type="ECO:0000256" key="2">
    <source>
        <dbReference type="ARBA" id="ARBA00022679"/>
    </source>
</evidence>
<dbReference type="GO" id="GO:0005975">
    <property type="term" value="P:carbohydrate metabolic process"/>
    <property type="evidence" value="ECO:0007669"/>
    <property type="project" value="InterPro"/>
</dbReference>
<protein>
    <submittedName>
        <fullName evidence="6">Sugar (Pentulose or hexulose) kinase</fullName>
    </submittedName>
</protein>
<dbReference type="Gene3D" id="3.30.420.40">
    <property type="match status" value="2"/>
</dbReference>
<dbReference type="InterPro" id="IPR043129">
    <property type="entry name" value="ATPase_NBD"/>
</dbReference>
<feature type="domain" description="Carbohydrate kinase FGGY C-terminal" evidence="5">
    <location>
        <begin position="246"/>
        <end position="423"/>
    </location>
</feature>
<evidence type="ECO:0000256" key="1">
    <source>
        <dbReference type="ARBA" id="ARBA00009156"/>
    </source>
</evidence>
<accession>A0A1C3WP82</accession>
<dbReference type="Pfam" id="PF00370">
    <property type="entry name" value="FGGY_N"/>
    <property type="match status" value="1"/>
</dbReference>
<dbReference type="GO" id="GO:0016301">
    <property type="term" value="F:kinase activity"/>
    <property type="evidence" value="ECO:0007669"/>
    <property type="project" value="UniProtKB-KW"/>
</dbReference>
<dbReference type="SUPFAM" id="SSF53067">
    <property type="entry name" value="Actin-like ATPase domain"/>
    <property type="match status" value="2"/>
</dbReference>
<dbReference type="EMBL" id="FMAF01000014">
    <property type="protein sequence ID" value="SCB41781.1"/>
    <property type="molecule type" value="Genomic_DNA"/>
</dbReference>
<evidence type="ECO:0000259" key="5">
    <source>
        <dbReference type="Pfam" id="PF21546"/>
    </source>
</evidence>
<proteinExistence type="inferred from homology"/>
<evidence type="ECO:0000313" key="6">
    <source>
        <dbReference type="EMBL" id="SCB41781.1"/>
    </source>
</evidence>
<dbReference type="PANTHER" id="PTHR43095:SF5">
    <property type="entry name" value="XYLULOSE KINASE"/>
    <property type="match status" value="1"/>
</dbReference>
<organism evidence="6 7">
    <name type="scientific">Rhizobium lusitanum</name>
    <dbReference type="NCBI Taxonomy" id="293958"/>
    <lineage>
        <taxon>Bacteria</taxon>
        <taxon>Pseudomonadati</taxon>
        <taxon>Pseudomonadota</taxon>
        <taxon>Alphaproteobacteria</taxon>
        <taxon>Hyphomicrobiales</taxon>
        <taxon>Rhizobiaceae</taxon>
        <taxon>Rhizobium/Agrobacterium group</taxon>
        <taxon>Rhizobium</taxon>
    </lineage>
</organism>
<dbReference type="OrthoDB" id="9786272at2"/>
<keyword evidence="2" id="KW-0808">Transferase</keyword>
<sequence>MSIVAVFDIGKTNVKLSAASDDGRVLETLSTPNVVKDGPPYRHHDLDGLDDWLIDSLAALGRRHDIGAIVTCAHGSGGVLVDRQGAALPMIDYEQPTPADVDAYYRKIVGSHRERASAVMLGAAHLARQMLWQEMHRPETFAGASAYLATPQYWAFRLSGVLASEVTSLAAQSHLWASADGRPSALVANRGWQRLMPPMRRAWETLGPIRPDIAKRTDLKPTTRILCGVHDSSANFYRYQAADLSDVTVISTGTWIVALTDRTGVDFNVERPGHSCNADVFGNPMPGMLTMGGREFAAVAATASGPASLLALQQIVASGTFAVPTFGSDDGLFPGTAGCGRLEGPLARDENIRFTLAVLYSALLTAACVDDLPPAKTVVLDGNFVVDPLYGAVVAALLPDRRVLVSLSTTGTATGAAMLAAHETRASPVTLAAEAPDISGLPDLSSYQRRWRALVKTMEQAS</sequence>
<evidence type="ECO:0000256" key="3">
    <source>
        <dbReference type="ARBA" id="ARBA00022777"/>
    </source>
</evidence>
<comment type="similarity">
    <text evidence="1">Belongs to the FGGY kinase family.</text>
</comment>
<dbReference type="CDD" id="cd07772">
    <property type="entry name" value="ASKHA_NBD_FGGY_NaCK-like"/>
    <property type="match status" value="1"/>
</dbReference>
<dbReference type="RefSeq" id="WP_092575227.1">
    <property type="nucleotide sequence ID" value="NZ_FMAF01000014.1"/>
</dbReference>
<dbReference type="Pfam" id="PF21546">
    <property type="entry name" value="FGGY_C_2"/>
    <property type="match status" value="1"/>
</dbReference>
<reference evidence="6 7" key="1">
    <citation type="submission" date="2016-08" db="EMBL/GenBank/DDBJ databases">
        <authorList>
            <person name="Seilhamer J.J."/>
        </authorList>
    </citation>
    <scope>NUCLEOTIDE SEQUENCE [LARGE SCALE GENOMIC DNA]</scope>
    <source>
        <strain evidence="6 7">P1-7</strain>
    </source>
</reference>
<name>A0A1C3WP82_9HYPH</name>
<dbReference type="PANTHER" id="PTHR43095">
    <property type="entry name" value="SUGAR KINASE"/>
    <property type="match status" value="1"/>
</dbReference>
<evidence type="ECO:0000313" key="7">
    <source>
        <dbReference type="Proteomes" id="UP000199205"/>
    </source>
</evidence>
<keyword evidence="3 6" id="KW-0418">Kinase</keyword>
<dbReference type="InterPro" id="IPR050406">
    <property type="entry name" value="FGGY_Carb_Kinase"/>
</dbReference>
<gene>
    <name evidence="6" type="ORF">GA0061101_11481</name>
</gene>
<evidence type="ECO:0000259" key="4">
    <source>
        <dbReference type="Pfam" id="PF00370"/>
    </source>
</evidence>
<dbReference type="InterPro" id="IPR018484">
    <property type="entry name" value="FGGY_N"/>
</dbReference>
<dbReference type="InterPro" id="IPR049382">
    <property type="entry name" value="FGGY_C_2"/>
</dbReference>
<feature type="domain" description="Carbohydrate kinase FGGY N-terminal" evidence="4">
    <location>
        <begin position="4"/>
        <end position="234"/>
    </location>
</feature>
<dbReference type="Proteomes" id="UP000199205">
    <property type="component" value="Unassembled WGS sequence"/>
</dbReference>
<dbReference type="AlphaFoldDB" id="A0A1C3WP82"/>